<name>A0A0G3XJ81_9SPHN</name>
<reference evidence="1 2" key="1">
    <citation type="submission" date="2015-06" db="EMBL/GenBank/DDBJ databases">
        <authorList>
            <person name="Zeng Y."/>
            <person name="Huang Y."/>
        </authorList>
    </citation>
    <scope>NUCLEOTIDE SEQUENCE [LARGE SCALE GENOMIC DNA]</scope>
    <source>
        <strain evidence="1 2">PQ-2</strain>
    </source>
</reference>
<dbReference type="InterPro" id="IPR011990">
    <property type="entry name" value="TPR-like_helical_dom_sf"/>
</dbReference>
<dbReference type="OrthoDB" id="9787760at2"/>
<evidence type="ECO:0000313" key="1">
    <source>
        <dbReference type="EMBL" id="AKM10671.1"/>
    </source>
</evidence>
<protein>
    <submittedName>
        <fullName evidence="1">Uncharacterized protein</fullName>
    </submittedName>
</protein>
<dbReference type="Pfam" id="PF13374">
    <property type="entry name" value="TPR_10"/>
    <property type="match status" value="2"/>
</dbReference>
<dbReference type="Proteomes" id="UP000035287">
    <property type="component" value="Chromosome"/>
</dbReference>
<dbReference type="RefSeq" id="WP_047821535.1">
    <property type="nucleotide sequence ID" value="NZ_CP011770.1"/>
</dbReference>
<dbReference type="InterPro" id="IPR024983">
    <property type="entry name" value="CHAT_dom"/>
</dbReference>
<dbReference type="Pfam" id="PF12770">
    <property type="entry name" value="CHAT"/>
    <property type="match status" value="1"/>
</dbReference>
<dbReference type="PANTHER" id="PTHR45641">
    <property type="entry name" value="TETRATRICOPEPTIDE REPEAT PROTEIN (AFU_ORTHOLOGUE AFUA_6G03870)"/>
    <property type="match status" value="1"/>
</dbReference>
<keyword evidence="2" id="KW-1185">Reference proteome</keyword>
<dbReference type="SUPFAM" id="SSF48452">
    <property type="entry name" value="TPR-like"/>
    <property type="match status" value="1"/>
</dbReference>
<dbReference type="STRING" id="1348774.AB433_12965"/>
<dbReference type="AlphaFoldDB" id="A0A0G3XJ81"/>
<dbReference type="Gene3D" id="1.25.40.10">
    <property type="entry name" value="Tetratricopeptide repeat domain"/>
    <property type="match status" value="2"/>
</dbReference>
<gene>
    <name evidence="1" type="ORF">AB433_12965</name>
</gene>
<sequence length="951" mass="100031">MRKFLLLAAAAAAVGAVPAMAQAQDAVEQVAAGAPAALKQAAEAIDPLAQAAEAEAAWQAYLMALEASGGAVEEQAHALNRMGDTRYYQQDMQGALAASLEAMKRLEAAGLTDGEAMADTLANSAVFYGATGAPERQLPLQERALAIRVKLYGADPAGLEPDAAKALGLGYLNYSHALYEAGRFAEAADHVGPSITGLVDGGLSDATLFVAFSSGANMLVDAGRLVEALNLAQRGVTMANRLLPEGHPFMGFAQATLAKVLLKAGRYEEAEEPARTALDIMTATLGSDHPNTMVALHNLGVISARLGHYDEAIALMLARQAKLGEVDAGETVNSFLSASNAAHEAGRADQAMDLARQAVAVADTLAMDDRKAIGGYVALADRQEEAGNFAGALATLQIVIDRFAAMDEAVPPATEIQRGLLQIEAGEGKAGWQRVEQAHGRLVAQMVGDAQSFELGADLDIFYEPVMQLAQAAMLSDRADDALRAFELASWGANARAKQYLTLRASFGQDAQSAALVETLEKGSARLRLLNRERAAMLVAQRSDEAEAHRVEIERLQVEVDEARKALAIVRPDFAQALEPQAITVADLQARMTADEALLIAMPSRHQTFSMVITADGVAMGHTDGGRPIVRPLVSRLRDALDGPAALTREFPVDAAKELHDLILPMQVRQALSGKARVAVVTSDALSRIPFAILAGPDDDWLVRHHAFSTALTPSAAFERSSPNATNGRFIGVGAPQLGDGERTDAYRGTALELADIRDLPALPQAEREVALVAEASGAKERVILTGAEASEPRIRAASQRPADVILFATHGLTAGEIGGLREPALVLTPPGSVTQAEDDGFLLASEIAGLGLAADIVILSACNSAAGRDVTAPAYTGLANAFLASGSRSLMLSHWRVRDDAAARLTAATMTGLSGDGDYARALQRAQLDMMAGKDHAHPAFWAPFVIIGD</sequence>
<proteinExistence type="predicted"/>
<evidence type="ECO:0000313" key="2">
    <source>
        <dbReference type="Proteomes" id="UP000035287"/>
    </source>
</evidence>
<dbReference type="Pfam" id="PF13424">
    <property type="entry name" value="TPR_12"/>
    <property type="match status" value="1"/>
</dbReference>
<dbReference type="PATRIC" id="fig|1348774.3.peg.2723"/>
<accession>A0A0G3XJ81</accession>
<organism evidence="1 2">
    <name type="scientific">Croceicoccus naphthovorans</name>
    <dbReference type="NCBI Taxonomy" id="1348774"/>
    <lineage>
        <taxon>Bacteria</taxon>
        <taxon>Pseudomonadati</taxon>
        <taxon>Pseudomonadota</taxon>
        <taxon>Alphaproteobacteria</taxon>
        <taxon>Sphingomonadales</taxon>
        <taxon>Erythrobacteraceae</taxon>
        <taxon>Croceicoccus</taxon>
    </lineage>
</organism>
<dbReference type="KEGG" id="cna:AB433_12965"/>
<dbReference type="EMBL" id="CP011770">
    <property type="protein sequence ID" value="AKM10671.1"/>
    <property type="molecule type" value="Genomic_DNA"/>
</dbReference>
<dbReference type="PANTHER" id="PTHR45641:SF19">
    <property type="entry name" value="NEPHROCYSTIN-3"/>
    <property type="match status" value="1"/>
</dbReference>